<dbReference type="Proteomes" id="UP001645859">
    <property type="component" value="Unassembled WGS sequence"/>
</dbReference>
<gene>
    <name evidence="9" type="ORF">D3230_14890</name>
</gene>
<feature type="transmembrane region" description="Helical" evidence="8">
    <location>
        <begin position="57"/>
        <end position="75"/>
    </location>
</feature>
<dbReference type="RefSeq" id="WP_202345835.1">
    <property type="nucleotide sequence ID" value="NZ_BAAAPI010000005.1"/>
</dbReference>
<proteinExistence type="inferred from homology"/>
<comment type="caution">
    <text evidence="9">The sequence shown here is derived from an EMBL/GenBank/DDBJ whole genome shotgun (WGS) entry which is preliminary data.</text>
</comment>
<keyword evidence="10" id="KW-1185">Reference proteome</keyword>
<evidence type="ECO:0000256" key="3">
    <source>
        <dbReference type="ARBA" id="ARBA00022475"/>
    </source>
</evidence>
<dbReference type="Gene3D" id="1.10.3730.20">
    <property type="match status" value="1"/>
</dbReference>
<feature type="transmembrane region" description="Helical" evidence="8">
    <location>
        <begin position="31"/>
        <end position="50"/>
    </location>
</feature>
<dbReference type="SUPFAM" id="SSF103481">
    <property type="entry name" value="Multidrug resistance efflux transporter EmrE"/>
    <property type="match status" value="1"/>
</dbReference>
<feature type="transmembrane region" description="Helical" evidence="8">
    <location>
        <begin position="87"/>
        <end position="106"/>
    </location>
</feature>
<evidence type="ECO:0000256" key="4">
    <source>
        <dbReference type="ARBA" id="ARBA00022692"/>
    </source>
</evidence>
<name>A0ABS1SL20_9MICO</name>
<evidence type="ECO:0000256" key="8">
    <source>
        <dbReference type="SAM" id="Phobius"/>
    </source>
</evidence>
<keyword evidence="2" id="KW-0813">Transport</keyword>
<dbReference type="Pfam" id="PF00893">
    <property type="entry name" value="Multi_Drug_Res"/>
    <property type="match status" value="1"/>
</dbReference>
<dbReference type="InterPro" id="IPR045324">
    <property type="entry name" value="Small_multidrug_res"/>
</dbReference>
<dbReference type="PANTHER" id="PTHR30561">
    <property type="entry name" value="SMR FAMILY PROTON-DEPENDENT DRUG EFFLUX TRANSPORTER SUGE"/>
    <property type="match status" value="1"/>
</dbReference>
<evidence type="ECO:0000313" key="9">
    <source>
        <dbReference type="EMBL" id="MBL3680566.1"/>
    </source>
</evidence>
<evidence type="ECO:0000256" key="7">
    <source>
        <dbReference type="RuleBase" id="RU003942"/>
    </source>
</evidence>
<reference evidence="9 10" key="1">
    <citation type="submission" date="2018-09" db="EMBL/GenBank/DDBJ databases">
        <title>Comparative genomics of Leucobacter spp.</title>
        <authorList>
            <person name="Reis A.C."/>
            <person name="Kolvenbach B.A."/>
            <person name="Corvini P.F.X."/>
            <person name="Nunes O.C."/>
        </authorList>
    </citation>
    <scope>NUCLEOTIDE SEQUENCE [LARGE SCALE GENOMIC DNA]</scope>
    <source>
        <strain evidence="9 10">TAN 31504</strain>
    </source>
</reference>
<organism evidence="9 10">
    <name type="scientific">Leucobacter chromiireducens subsp. solipictus</name>
    <dbReference type="NCBI Taxonomy" id="398235"/>
    <lineage>
        <taxon>Bacteria</taxon>
        <taxon>Bacillati</taxon>
        <taxon>Actinomycetota</taxon>
        <taxon>Actinomycetes</taxon>
        <taxon>Micrococcales</taxon>
        <taxon>Microbacteriaceae</taxon>
        <taxon>Leucobacter</taxon>
    </lineage>
</organism>
<protein>
    <submittedName>
        <fullName evidence="9">QacE family quaternary ammonium compound efflux SMR transporter</fullName>
    </submittedName>
</protein>
<accession>A0ABS1SL20</accession>
<keyword evidence="6 8" id="KW-0472">Membrane</keyword>
<keyword evidence="5 8" id="KW-1133">Transmembrane helix</keyword>
<comment type="subcellular location">
    <subcellularLocation>
        <location evidence="1 7">Cell membrane</location>
        <topology evidence="1 7">Multi-pass membrane protein</topology>
    </subcellularLocation>
</comment>
<dbReference type="InterPro" id="IPR000390">
    <property type="entry name" value="Small_drug/metabolite_transptr"/>
</dbReference>
<dbReference type="InterPro" id="IPR037185">
    <property type="entry name" value="EmrE-like"/>
</dbReference>
<keyword evidence="4 7" id="KW-0812">Transmembrane</keyword>
<evidence type="ECO:0000256" key="2">
    <source>
        <dbReference type="ARBA" id="ARBA00022448"/>
    </source>
</evidence>
<sequence>MSWLWLILSILSEVAATLSLRASDGLRKRRWITPIALGYLAAFTCLGLALSAGMPVGVAYGLWTAIGIVLVAVFARAVWKEPLTRRMLIGIACIIVGVLLVELGSAH</sequence>
<evidence type="ECO:0000256" key="5">
    <source>
        <dbReference type="ARBA" id="ARBA00022989"/>
    </source>
</evidence>
<keyword evidence="3" id="KW-1003">Cell membrane</keyword>
<evidence type="ECO:0000256" key="1">
    <source>
        <dbReference type="ARBA" id="ARBA00004651"/>
    </source>
</evidence>
<dbReference type="PANTHER" id="PTHR30561:SF1">
    <property type="entry name" value="MULTIDRUG TRANSPORTER EMRE"/>
    <property type="match status" value="1"/>
</dbReference>
<evidence type="ECO:0000313" key="10">
    <source>
        <dbReference type="Proteomes" id="UP001645859"/>
    </source>
</evidence>
<dbReference type="EMBL" id="QYAC01000008">
    <property type="protein sequence ID" value="MBL3680566.1"/>
    <property type="molecule type" value="Genomic_DNA"/>
</dbReference>
<evidence type="ECO:0000256" key="6">
    <source>
        <dbReference type="ARBA" id="ARBA00023136"/>
    </source>
</evidence>
<comment type="similarity">
    <text evidence="7">Belongs to the drug/metabolite transporter (DMT) superfamily. Small multidrug resistance (SMR) (TC 2.A.7.1) family.</text>
</comment>